<evidence type="ECO:0000313" key="14">
    <source>
        <dbReference type="Proteomes" id="UP000184694"/>
    </source>
</evidence>
<evidence type="ECO:0000313" key="13">
    <source>
        <dbReference type="EMBL" id="SIO17921.1"/>
    </source>
</evidence>
<keyword evidence="7" id="KW-0460">Magnesium</keyword>
<evidence type="ECO:0000256" key="10">
    <source>
        <dbReference type="RuleBase" id="RU366055"/>
    </source>
</evidence>
<dbReference type="InterPro" id="IPR044925">
    <property type="entry name" value="His-Me_finger_sf"/>
</dbReference>
<dbReference type="SUPFAM" id="SSF54060">
    <property type="entry name" value="His-Me finger endonucleases"/>
    <property type="match status" value="1"/>
</dbReference>
<evidence type="ECO:0000256" key="4">
    <source>
        <dbReference type="ARBA" id="ARBA00022723"/>
    </source>
</evidence>
<dbReference type="CDD" id="cd00091">
    <property type="entry name" value="NUC"/>
    <property type="match status" value="1"/>
</dbReference>
<dbReference type="InterPro" id="IPR040255">
    <property type="entry name" value="Non-specific_endonuclease"/>
</dbReference>
<dbReference type="GO" id="GO:0003676">
    <property type="term" value="F:nucleic acid binding"/>
    <property type="evidence" value="ECO:0007669"/>
    <property type="project" value="InterPro"/>
</dbReference>
<evidence type="ECO:0000256" key="3">
    <source>
        <dbReference type="ARBA" id="ARBA00022722"/>
    </source>
</evidence>
<dbReference type="GO" id="GO:0046872">
    <property type="term" value="F:metal ion binding"/>
    <property type="evidence" value="ECO:0007669"/>
    <property type="project" value="UniProtKB-KW"/>
</dbReference>
<evidence type="ECO:0000259" key="11">
    <source>
        <dbReference type="SMART" id="SM00477"/>
    </source>
</evidence>
<accession>A0A1N6HDK4</accession>
<dbReference type="EMBL" id="FSRG01000005">
    <property type="protein sequence ID" value="SIO17921.1"/>
    <property type="molecule type" value="Genomic_DNA"/>
</dbReference>
<evidence type="ECO:0000256" key="1">
    <source>
        <dbReference type="ARBA" id="ARBA00001946"/>
    </source>
</evidence>
<comment type="cofactor">
    <cofactor evidence="1 10">
        <name>Mg(2+)</name>
        <dbReference type="ChEBI" id="CHEBI:18420"/>
    </cofactor>
</comment>
<dbReference type="GO" id="GO:0016787">
    <property type="term" value="F:hydrolase activity"/>
    <property type="evidence" value="ECO:0007669"/>
    <property type="project" value="UniProtKB-KW"/>
</dbReference>
<evidence type="ECO:0000256" key="9">
    <source>
        <dbReference type="PIRSR" id="PIRSR640255-2"/>
    </source>
</evidence>
<dbReference type="RefSeq" id="WP_074216920.1">
    <property type="nucleotide sequence ID" value="NZ_FSRG01000005.1"/>
</dbReference>
<feature type="domain" description="ENPP1-3/EXOG-like endonuclease/phosphodiesterase" evidence="11">
    <location>
        <begin position="41"/>
        <end position="230"/>
    </location>
</feature>
<protein>
    <recommendedName>
        <fullName evidence="10">Endonuclease</fullName>
        <ecNumber evidence="10">3.1.30.-</ecNumber>
    </recommendedName>
</protein>
<evidence type="ECO:0000259" key="12">
    <source>
        <dbReference type="SMART" id="SM00892"/>
    </source>
</evidence>
<feature type="active site" description="Proton acceptor" evidence="8">
    <location>
        <position position="103"/>
    </location>
</feature>
<name>A0A1N6HDK4_9BACT</name>
<dbReference type="PANTHER" id="PTHR13966:SF5">
    <property type="entry name" value="ENDONUCLEASE G, MITOCHONDRIAL"/>
    <property type="match status" value="1"/>
</dbReference>
<feature type="binding site" evidence="9">
    <location>
        <position position="134"/>
    </location>
    <ligand>
        <name>Mg(2+)</name>
        <dbReference type="ChEBI" id="CHEBI:18420"/>
        <note>catalytic</note>
    </ligand>
</feature>
<dbReference type="PROSITE" id="PS01070">
    <property type="entry name" value="NUCLEASE_NON_SPEC"/>
    <property type="match status" value="1"/>
</dbReference>
<keyword evidence="14" id="KW-1185">Reference proteome</keyword>
<dbReference type="EC" id="3.1.30.-" evidence="10"/>
<proteinExistence type="inferred from homology"/>
<keyword evidence="5 10" id="KW-0255">Endonuclease</keyword>
<dbReference type="Proteomes" id="UP000184694">
    <property type="component" value="Unassembled WGS sequence"/>
</dbReference>
<sequence length="250" mass="28586">MKKLLQIVCLVLLTITPSTLLAEIYKELIPKENISDYIVHHEYYSLGYDEETEQAAWVMYEYTKEEASTPRVQRKDRFRPDPAIPTHSATLQDYKKSGFDRGHLAPAADMAFCTQAMRDSFLMSNMSPQRPKFNRGIWKKLEAQVRKWAEQDTIIVVTAGVLSGNQYIGRNHVLVPEAYYKIIYVPSQNKAIAFLLPNKGSKKKLSSFAVSINTIEALTGINFFSAMEDSQEDTLESQCNITSWDWARTK</sequence>
<dbReference type="InterPro" id="IPR001604">
    <property type="entry name" value="Endo_G_ENPP1-like_dom"/>
</dbReference>
<evidence type="ECO:0000256" key="2">
    <source>
        <dbReference type="ARBA" id="ARBA00010052"/>
    </source>
</evidence>
<dbReference type="AlphaFoldDB" id="A0A1N6HDK4"/>
<dbReference type="PANTHER" id="PTHR13966">
    <property type="entry name" value="ENDONUCLEASE RELATED"/>
    <property type="match status" value="1"/>
</dbReference>
<evidence type="ECO:0000256" key="8">
    <source>
        <dbReference type="PIRSR" id="PIRSR640255-1"/>
    </source>
</evidence>
<evidence type="ECO:0000256" key="5">
    <source>
        <dbReference type="ARBA" id="ARBA00022759"/>
    </source>
</evidence>
<dbReference type="GO" id="GO:0004519">
    <property type="term" value="F:endonuclease activity"/>
    <property type="evidence" value="ECO:0007669"/>
    <property type="project" value="UniProtKB-UniRule"/>
</dbReference>
<evidence type="ECO:0000256" key="7">
    <source>
        <dbReference type="ARBA" id="ARBA00022842"/>
    </source>
</evidence>
<gene>
    <name evidence="13" type="ORF">SAMN02745161_2151</name>
</gene>
<keyword evidence="3 10" id="KW-0540">Nuclease</keyword>
<keyword evidence="6 10" id="KW-0378">Hydrolase</keyword>
<dbReference type="InterPro" id="IPR018524">
    <property type="entry name" value="DNA/RNA_endonuclease_AS"/>
</dbReference>
<dbReference type="SMART" id="SM00477">
    <property type="entry name" value="NUC"/>
    <property type="match status" value="1"/>
</dbReference>
<feature type="domain" description="DNA/RNA non-specific endonuclease/pyrophosphatase/phosphodiesterase" evidence="12">
    <location>
        <begin position="40"/>
        <end position="230"/>
    </location>
</feature>
<dbReference type="SMART" id="SM00892">
    <property type="entry name" value="Endonuclease_NS"/>
    <property type="match status" value="1"/>
</dbReference>
<dbReference type="OrthoDB" id="9811262at2"/>
<dbReference type="Pfam" id="PF01223">
    <property type="entry name" value="Endonuclease_NS"/>
    <property type="match status" value="1"/>
</dbReference>
<organism evidence="13 14">
    <name type="scientific">Halodesulfovibrio marinisediminis DSM 17456</name>
    <dbReference type="NCBI Taxonomy" id="1121457"/>
    <lineage>
        <taxon>Bacteria</taxon>
        <taxon>Pseudomonadati</taxon>
        <taxon>Thermodesulfobacteriota</taxon>
        <taxon>Desulfovibrionia</taxon>
        <taxon>Desulfovibrionales</taxon>
        <taxon>Desulfovibrionaceae</taxon>
        <taxon>Halodesulfovibrio</taxon>
    </lineage>
</organism>
<evidence type="ECO:0000256" key="6">
    <source>
        <dbReference type="ARBA" id="ARBA00022801"/>
    </source>
</evidence>
<dbReference type="STRING" id="1121457.SAMN02745161_2151"/>
<keyword evidence="4 9" id="KW-0479">Metal-binding</keyword>
<dbReference type="Gene3D" id="3.40.570.10">
    <property type="entry name" value="Extracellular Endonuclease, subunit A"/>
    <property type="match status" value="1"/>
</dbReference>
<reference evidence="14" key="1">
    <citation type="submission" date="2016-11" db="EMBL/GenBank/DDBJ databases">
        <authorList>
            <person name="Varghese N."/>
            <person name="Submissions S."/>
        </authorList>
    </citation>
    <scope>NUCLEOTIDE SEQUENCE [LARGE SCALE GENOMIC DNA]</scope>
    <source>
        <strain evidence="14">DSM 17456</strain>
    </source>
</reference>
<dbReference type="InterPro" id="IPR044929">
    <property type="entry name" value="DNA/RNA_non-sp_Endonuclease_sf"/>
</dbReference>
<comment type="similarity">
    <text evidence="2 10">Belongs to the DNA/RNA non-specific endonuclease family.</text>
</comment>
<dbReference type="InterPro" id="IPR020821">
    <property type="entry name" value="ENPP1-3/EXOG-like_nuc-like"/>
</dbReference>